<evidence type="ECO:0000256" key="1">
    <source>
        <dbReference type="ARBA" id="ARBA00007074"/>
    </source>
</evidence>
<evidence type="ECO:0000259" key="5">
    <source>
        <dbReference type="PROSITE" id="PS51935"/>
    </source>
</evidence>
<dbReference type="InterPro" id="IPR038765">
    <property type="entry name" value="Papain-like_cys_pep_sf"/>
</dbReference>
<protein>
    <recommendedName>
        <fullName evidence="5">NlpC/P60 domain-containing protein</fullName>
    </recommendedName>
</protein>
<dbReference type="GO" id="GO:0008234">
    <property type="term" value="F:cysteine-type peptidase activity"/>
    <property type="evidence" value="ECO:0007669"/>
    <property type="project" value="UniProtKB-KW"/>
</dbReference>
<evidence type="ECO:0000313" key="6">
    <source>
        <dbReference type="EMBL" id="KGF46831.1"/>
    </source>
</evidence>
<sequence length="721" mass="78467">MKLKSYNSNEKLNTINAQVANTGNSASYGADIGGTTALQNALLKAAKVADDEHTERMNVAYMNAETDYNKQVINMLYNEKDGLAHTELGGAAGVTQQFVNAEAMIRQQVISQLPDNKLVYEKFNRMADDATIRNGQMMQNHEAAEKEKYTDLTFDTNFDTMKDLATLQYNNGTGLLAMAKNLKSNIENTYKLRGKEYTKDLYNHKVDEVGAIVLDQLDRQQDYSNVSKITGVLRDIGVSEELVQKLEAKSRKQEAAFNATNGAAQYAAAHWGNGKPPANAAETAYNEKFAELKAKQAKSGHIDVNKLSAEFERTKGKPYLEGSDGVNATDCGKWVQDTMNNIGGYRFLGRTADGQYYQLEQAGMIFNDTSQLQPGDTVYWNVPGHSYPDTDDISQGGDNGSAAYKGISHVGIYMGNGMVAQAGTSGVSEIPLDTYPIVGMGKVGSSGKVMTDGEIDAQAKAFADAVGSKAASDMRVYNQNIQNQKKAILLQLDQMDANGATSQEKLDFLNGATGDNSDLRAELIGKVSAERNAVRREAAKASLISTQDYIYVQQYAATHSLQDTMNEFDRVHPGQSMTQAQLDGIISITGNRDNVKALKSEYGGYIDGIVSANKPEGPAGDVYEAGVYGNIAKQRAKWQDENGYDPGYETIRQMAADAVVSQTTYQPGGDGALTYTAAQLTGLGIKNLAWAGNEGYMQATFNNGDTETLPYWEWAKRLNGE</sequence>
<evidence type="ECO:0000313" key="7">
    <source>
        <dbReference type="Proteomes" id="UP000029628"/>
    </source>
</evidence>
<comment type="similarity">
    <text evidence="1">Belongs to the peptidase C40 family.</text>
</comment>
<dbReference type="eggNOG" id="ENOG5034CH2">
    <property type="taxonomic scope" value="Bacteria"/>
</dbReference>
<keyword evidence="3" id="KW-0378">Hydrolase</keyword>
<evidence type="ECO:0000256" key="2">
    <source>
        <dbReference type="ARBA" id="ARBA00022670"/>
    </source>
</evidence>
<organism evidence="6 7">
    <name type="scientific">Veillonella montpellierensis DNF00314</name>
    <dbReference type="NCBI Taxonomy" id="1401067"/>
    <lineage>
        <taxon>Bacteria</taxon>
        <taxon>Bacillati</taxon>
        <taxon>Bacillota</taxon>
        <taxon>Negativicutes</taxon>
        <taxon>Veillonellales</taxon>
        <taxon>Veillonellaceae</taxon>
        <taxon>Veillonella</taxon>
    </lineage>
</organism>
<reference evidence="6 7" key="1">
    <citation type="submission" date="2014-07" db="EMBL/GenBank/DDBJ databases">
        <authorList>
            <person name="McCorrison J."/>
            <person name="Sanka R."/>
            <person name="Torralba M."/>
            <person name="Gillis M."/>
            <person name="Haft D.H."/>
            <person name="Methe B."/>
            <person name="Sutton G."/>
            <person name="Nelson K.E."/>
        </authorList>
    </citation>
    <scope>NUCLEOTIDE SEQUENCE [LARGE SCALE GENOMIC DNA]</scope>
    <source>
        <strain evidence="6 7">DNF00314</strain>
    </source>
</reference>
<keyword evidence="4" id="KW-0788">Thiol protease</keyword>
<dbReference type="AlphaFoldDB" id="A0A096AJQ8"/>
<keyword evidence="7" id="KW-1185">Reference proteome</keyword>
<name>A0A096AJQ8_9FIRM</name>
<evidence type="ECO:0000256" key="4">
    <source>
        <dbReference type="ARBA" id="ARBA00022807"/>
    </source>
</evidence>
<dbReference type="EMBL" id="JRNT01000026">
    <property type="protein sequence ID" value="KGF46831.1"/>
    <property type="molecule type" value="Genomic_DNA"/>
</dbReference>
<feature type="domain" description="NlpC/P60" evidence="5">
    <location>
        <begin position="297"/>
        <end position="450"/>
    </location>
</feature>
<dbReference type="Proteomes" id="UP000029628">
    <property type="component" value="Unassembled WGS sequence"/>
</dbReference>
<dbReference type="GO" id="GO:0006508">
    <property type="term" value="P:proteolysis"/>
    <property type="evidence" value="ECO:0007669"/>
    <property type="project" value="UniProtKB-KW"/>
</dbReference>
<proteinExistence type="inferred from homology"/>
<keyword evidence="2" id="KW-0645">Protease</keyword>
<dbReference type="Gene3D" id="3.90.1720.10">
    <property type="entry name" value="endopeptidase domain like (from Nostoc punctiforme)"/>
    <property type="match status" value="1"/>
</dbReference>
<dbReference type="InterPro" id="IPR000064">
    <property type="entry name" value="NLP_P60_dom"/>
</dbReference>
<evidence type="ECO:0000256" key="3">
    <source>
        <dbReference type="ARBA" id="ARBA00022801"/>
    </source>
</evidence>
<dbReference type="RefSeq" id="WP_038152918.1">
    <property type="nucleotide sequence ID" value="NZ_JRNT01000026.1"/>
</dbReference>
<gene>
    <name evidence="6" type="ORF">HMPREF0872_06760</name>
</gene>
<dbReference type="PROSITE" id="PS51935">
    <property type="entry name" value="NLPC_P60"/>
    <property type="match status" value="1"/>
</dbReference>
<accession>A0A096AJQ8</accession>
<dbReference type="SUPFAM" id="SSF54001">
    <property type="entry name" value="Cysteine proteinases"/>
    <property type="match status" value="1"/>
</dbReference>
<comment type="caution">
    <text evidence="6">The sequence shown here is derived from an EMBL/GenBank/DDBJ whole genome shotgun (WGS) entry which is preliminary data.</text>
</comment>